<dbReference type="EMBL" id="JAPVEA010000004">
    <property type="protein sequence ID" value="KAJ5455725.1"/>
    <property type="molecule type" value="Genomic_DNA"/>
</dbReference>
<keyword evidence="1" id="KW-1133">Transmembrane helix</keyword>
<dbReference type="Proteomes" id="UP001213681">
    <property type="component" value="Unassembled WGS sequence"/>
</dbReference>
<gene>
    <name evidence="3" type="ORF">N7458_003989</name>
</gene>
<feature type="transmembrane region" description="Helical" evidence="1">
    <location>
        <begin position="103"/>
        <end position="125"/>
    </location>
</feature>
<proteinExistence type="predicted"/>
<evidence type="ECO:0000313" key="4">
    <source>
        <dbReference type="Proteomes" id="UP001213681"/>
    </source>
</evidence>
<evidence type="ECO:0000259" key="2">
    <source>
        <dbReference type="Pfam" id="PF10277"/>
    </source>
</evidence>
<keyword evidence="1" id="KW-0812">Transmembrane</keyword>
<dbReference type="InterPro" id="IPR019402">
    <property type="entry name" value="CWH43_N"/>
</dbReference>
<evidence type="ECO:0000313" key="3">
    <source>
        <dbReference type="EMBL" id="KAJ5455725.1"/>
    </source>
</evidence>
<organism evidence="3 4">
    <name type="scientific">Penicillium daleae</name>
    <dbReference type="NCBI Taxonomy" id="63821"/>
    <lineage>
        <taxon>Eukaryota</taxon>
        <taxon>Fungi</taxon>
        <taxon>Dikarya</taxon>
        <taxon>Ascomycota</taxon>
        <taxon>Pezizomycotina</taxon>
        <taxon>Eurotiomycetes</taxon>
        <taxon>Eurotiomycetidae</taxon>
        <taxon>Eurotiales</taxon>
        <taxon>Aspergillaceae</taxon>
        <taxon>Penicillium</taxon>
    </lineage>
</organism>
<dbReference type="Pfam" id="PF10277">
    <property type="entry name" value="Frag1"/>
    <property type="match status" value="1"/>
</dbReference>
<feature type="transmembrane region" description="Helical" evidence="1">
    <location>
        <begin position="40"/>
        <end position="57"/>
    </location>
</feature>
<feature type="transmembrane region" description="Helical" evidence="1">
    <location>
        <begin position="69"/>
        <end position="91"/>
    </location>
</feature>
<feature type="transmembrane region" description="Helical" evidence="1">
    <location>
        <begin position="172"/>
        <end position="196"/>
    </location>
</feature>
<name>A0AAD6G4Z6_9EURO</name>
<comment type="caution">
    <text evidence="3">The sequence shown here is derived from an EMBL/GenBank/DDBJ whole genome shotgun (WGS) entry which is preliminary data.</text>
</comment>
<reference evidence="3" key="2">
    <citation type="journal article" date="2023" name="IMA Fungus">
        <title>Comparative genomic study of the Penicillium genus elucidates a diverse pangenome and 15 lateral gene transfer events.</title>
        <authorList>
            <person name="Petersen C."/>
            <person name="Sorensen T."/>
            <person name="Nielsen M.R."/>
            <person name="Sondergaard T.E."/>
            <person name="Sorensen J.L."/>
            <person name="Fitzpatrick D.A."/>
            <person name="Frisvad J.C."/>
            <person name="Nielsen K.L."/>
        </authorList>
    </citation>
    <scope>NUCLEOTIDE SEQUENCE</scope>
    <source>
        <strain evidence="3">IBT 16125</strain>
    </source>
</reference>
<accession>A0AAD6G4Z6</accession>
<keyword evidence="1" id="KW-0472">Membrane</keyword>
<feature type="domain" description="CWH43-like N-terminal" evidence="2">
    <location>
        <begin position="1"/>
        <end position="196"/>
    </location>
</feature>
<dbReference type="RefSeq" id="XP_056768098.1">
    <property type="nucleotide sequence ID" value="XM_056907371.1"/>
</dbReference>
<dbReference type="GeneID" id="81597614"/>
<evidence type="ECO:0000256" key="1">
    <source>
        <dbReference type="SAM" id="Phobius"/>
    </source>
</evidence>
<dbReference type="AlphaFoldDB" id="A0AAD6G4Z6"/>
<sequence length="218" mass="24546">MLFAMIGHWIVAGQPKYDRMEPGQTIPFISDIGAQELKPLFVIGCIVTMLFLNLAFYQSIQSKGNSNYFCIYFSASSTFAGSLGLIMLSVFDNINHKFVHDAFVTIFMMGYLIGATVICIDYFYLTGSSKLQKQGQMFKTSFLIKLSFIITEIAFILAFRCTDKTQPRFLNGATNLCVVIAFTFTGYILSFVVDLLPSSWLHIIPSNYKQLETDMDLA</sequence>
<reference evidence="3" key="1">
    <citation type="submission" date="2022-12" db="EMBL/GenBank/DDBJ databases">
        <authorList>
            <person name="Petersen C."/>
        </authorList>
    </citation>
    <scope>NUCLEOTIDE SEQUENCE</scope>
    <source>
        <strain evidence="3">IBT 16125</strain>
    </source>
</reference>
<feature type="transmembrane region" description="Helical" evidence="1">
    <location>
        <begin position="137"/>
        <end position="160"/>
    </location>
</feature>
<protein>
    <recommendedName>
        <fullName evidence="2">CWH43-like N-terminal domain-containing protein</fullName>
    </recommendedName>
</protein>
<keyword evidence="4" id="KW-1185">Reference proteome</keyword>